<dbReference type="Proteomes" id="UP001180556">
    <property type="component" value="Unassembled WGS sequence"/>
</dbReference>
<dbReference type="RefSeq" id="WP_311603986.1">
    <property type="nucleotide sequence ID" value="NZ_JAVRFG010000036.1"/>
</dbReference>
<gene>
    <name evidence="2" type="ORF">RM717_24390</name>
</gene>
<proteinExistence type="predicted"/>
<feature type="region of interest" description="Disordered" evidence="1">
    <location>
        <begin position="261"/>
        <end position="281"/>
    </location>
</feature>
<accession>A0ABU2W6Z2</accession>
<keyword evidence="3" id="KW-1185">Reference proteome</keyword>
<dbReference type="InterPro" id="IPR007922">
    <property type="entry name" value="DciA-like"/>
</dbReference>
<evidence type="ECO:0000256" key="1">
    <source>
        <dbReference type="SAM" id="MobiDB-lite"/>
    </source>
</evidence>
<dbReference type="Pfam" id="PF05258">
    <property type="entry name" value="DciA"/>
    <property type="match status" value="1"/>
</dbReference>
<evidence type="ECO:0000313" key="3">
    <source>
        <dbReference type="Proteomes" id="UP001180556"/>
    </source>
</evidence>
<organism evidence="2 3">
    <name type="scientific">Streptomyces stephensoniae</name>
    <dbReference type="NCBI Taxonomy" id="3375367"/>
    <lineage>
        <taxon>Bacteria</taxon>
        <taxon>Bacillati</taxon>
        <taxon>Actinomycetota</taxon>
        <taxon>Actinomycetes</taxon>
        <taxon>Kitasatosporales</taxon>
        <taxon>Streptomycetaceae</taxon>
        <taxon>Streptomyces</taxon>
    </lineage>
</organism>
<feature type="region of interest" description="Disordered" evidence="1">
    <location>
        <begin position="19"/>
        <end position="50"/>
    </location>
</feature>
<dbReference type="EMBL" id="JAVRFG010000036">
    <property type="protein sequence ID" value="MDT0493643.1"/>
    <property type="molecule type" value="Genomic_DNA"/>
</dbReference>
<feature type="region of interest" description="Disordered" evidence="1">
    <location>
        <begin position="146"/>
        <end position="180"/>
    </location>
</feature>
<sequence>MSENTTPTGADLARIALQSARAAAKSAPQPKRTRTTTTRTQRSGGRDPLPFADALSRMVAERGWATPAAAAATAGSVIDQWPAIAPELAGKVEAVQFDTTTGTLHLRPATPAYRTQLTLHQKQITTKVNDTVGPGTVRRLEILRPAALASPSPQDTRTPAPAAAPHPVTASRQEARREAPEGYREAIAAHRATWTRQQHTNSRIQAAAERQLRERLREPEERFADGRQALEGLRAKAAAQQRVRPSDVSRARALQRLAAERTGLPTIAPTAAAPEQLDRTA</sequence>
<protein>
    <submittedName>
        <fullName evidence="2">DciA family protein</fullName>
    </submittedName>
</protein>
<evidence type="ECO:0000313" key="2">
    <source>
        <dbReference type="EMBL" id="MDT0493643.1"/>
    </source>
</evidence>
<reference evidence="3" key="1">
    <citation type="submission" date="2023-07" db="EMBL/GenBank/DDBJ databases">
        <title>30 novel species of actinomycetes from the DSMZ collection.</title>
        <authorList>
            <person name="Nouioui I."/>
        </authorList>
    </citation>
    <scope>NUCLEOTIDE SEQUENCE [LARGE SCALE GENOMIC DNA]</scope>
    <source>
        <strain evidence="3">DSM 40932</strain>
    </source>
</reference>
<comment type="caution">
    <text evidence="2">The sequence shown here is derived from an EMBL/GenBank/DDBJ whole genome shotgun (WGS) entry which is preliminary data.</text>
</comment>
<feature type="compositionally biased region" description="Low complexity" evidence="1">
    <location>
        <begin position="19"/>
        <end position="40"/>
    </location>
</feature>
<name>A0ABU2W6Z2_9ACTN</name>